<dbReference type="Proteomes" id="UP001491310">
    <property type="component" value="Unassembled WGS sequence"/>
</dbReference>
<gene>
    <name evidence="1" type="ORF">WJX75_007987</name>
</gene>
<dbReference type="PANTHER" id="PTHR34801:SF2">
    <property type="entry name" value="EXPRESSED PROTEIN"/>
    <property type="match status" value="1"/>
</dbReference>
<keyword evidence="2" id="KW-1185">Reference proteome</keyword>
<proteinExistence type="predicted"/>
<comment type="caution">
    <text evidence="1">The sequence shown here is derived from an EMBL/GenBank/DDBJ whole genome shotgun (WGS) entry which is preliminary data.</text>
</comment>
<dbReference type="PANTHER" id="PTHR34801">
    <property type="entry name" value="EXPRESSED PROTEIN"/>
    <property type="match status" value="1"/>
</dbReference>
<dbReference type="EMBL" id="JALJOT010000004">
    <property type="protein sequence ID" value="KAK9916060.1"/>
    <property type="molecule type" value="Genomic_DNA"/>
</dbReference>
<dbReference type="InterPro" id="IPR010865">
    <property type="entry name" value="DUF1499"/>
</dbReference>
<sequence length="222" mass="24666">MKVVSSTGLLQCRPTARISFCPRTCPPKRTVRRVCVKATADETAGSNRREVLLNGLNVGVLASLFTFGAAPRPNVLGVKDYSGFKTLGLCPSTNNCVSTAEEANDISHFIPPWTYNSEESKRKGVRKSQSEAMQELVDVVTSIKPDHFEPKIITKTNDYLYAEFSSPTFGFVDDVEFFFPGNDKVEYRSASRIGESDGNINRKRIKALRQALEKKGWESIGF</sequence>
<reference evidence="1 2" key="1">
    <citation type="journal article" date="2024" name="Nat. Commun.">
        <title>Phylogenomics reveals the evolutionary origins of lichenization in chlorophyte algae.</title>
        <authorList>
            <person name="Puginier C."/>
            <person name="Libourel C."/>
            <person name="Otte J."/>
            <person name="Skaloud P."/>
            <person name="Haon M."/>
            <person name="Grisel S."/>
            <person name="Petersen M."/>
            <person name="Berrin J.G."/>
            <person name="Delaux P.M."/>
            <person name="Dal Grande F."/>
            <person name="Keller J."/>
        </authorList>
    </citation>
    <scope>NUCLEOTIDE SEQUENCE [LARGE SCALE GENOMIC DNA]</scope>
    <source>
        <strain evidence="1 2">SAG 216-7</strain>
    </source>
</reference>
<dbReference type="Pfam" id="PF07386">
    <property type="entry name" value="DUF1499"/>
    <property type="match status" value="1"/>
</dbReference>
<evidence type="ECO:0000313" key="1">
    <source>
        <dbReference type="EMBL" id="KAK9916060.1"/>
    </source>
</evidence>
<accession>A0ABR2YXI1</accession>
<organism evidence="1 2">
    <name type="scientific">Coccomyxa subellipsoidea</name>
    <dbReference type="NCBI Taxonomy" id="248742"/>
    <lineage>
        <taxon>Eukaryota</taxon>
        <taxon>Viridiplantae</taxon>
        <taxon>Chlorophyta</taxon>
        <taxon>core chlorophytes</taxon>
        <taxon>Trebouxiophyceae</taxon>
        <taxon>Trebouxiophyceae incertae sedis</taxon>
        <taxon>Coccomyxaceae</taxon>
        <taxon>Coccomyxa</taxon>
    </lineage>
</organism>
<evidence type="ECO:0000313" key="2">
    <source>
        <dbReference type="Proteomes" id="UP001491310"/>
    </source>
</evidence>
<name>A0ABR2YXI1_9CHLO</name>
<protein>
    <submittedName>
        <fullName evidence="1">Uncharacterized protein</fullName>
    </submittedName>
</protein>